<dbReference type="AlphaFoldDB" id="A0AAP2DQI4"/>
<dbReference type="EMBL" id="JAHESF010000015">
    <property type="protein sequence ID" value="MBT1698474.1"/>
    <property type="molecule type" value="Genomic_DNA"/>
</dbReference>
<feature type="chain" id="PRO_5042842273" description="DUF3575 domain-containing protein" evidence="1">
    <location>
        <begin position="20"/>
        <end position="461"/>
    </location>
</feature>
<protein>
    <recommendedName>
        <fullName evidence="4">DUF3575 domain-containing protein</fullName>
    </recommendedName>
</protein>
<organism evidence="2 3">
    <name type="scientific">Chryseosolibacter histidini</name>
    <dbReference type="NCBI Taxonomy" id="2782349"/>
    <lineage>
        <taxon>Bacteria</taxon>
        <taxon>Pseudomonadati</taxon>
        <taxon>Bacteroidota</taxon>
        <taxon>Cytophagia</taxon>
        <taxon>Cytophagales</taxon>
        <taxon>Chryseotaleaceae</taxon>
        <taxon>Chryseosolibacter</taxon>
    </lineage>
</organism>
<name>A0AAP2DQI4_9BACT</name>
<comment type="caution">
    <text evidence="2">The sequence shown here is derived from an EMBL/GenBank/DDBJ whole genome shotgun (WGS) entry which is preliminary data.</text>
</comment>
<keyword evidence="1" id="KW-0732">Signal</keyword>
<feature type="signal peptide" evidence="1">
    <location>
        <begin position="1"/>
        <end position="19"/>
    </location>
</feature>
<accession>A0AAP2DQI4</accession>
<evidence type="ECO:0000313" key="3">
    <source>
        <dbReference type="Proteomes" id="UP001319200"/>
    </source>
</evidence>
<dbReference type="RefSeq" id="WP_254164663.1">
    <property type="nucleotide sequence ID" value="NZ_JAHESF010000015.1"/>
</dbReference>
<dbReference type="Proteomes" id="UP001319200">
    <property type="component" value="Unassembled WGS sequence"/>
</dbReference>
<proteinExistence type="predicted"/>
<evidence type="ECO:0000313" key="2">
    <source>
        <dbReference type="EMBL" id="MBT1698474.1"/>
    </source>
</evidence>
<gene>
    <name evidence="2" type="ORF">KK083_16405</name>
</gene>
<evidence type="ECO:0008006" key="4">
    <source>
        <dbReference type="Google" id="ProtNLM"/>
    </source>
</evidence>
<evidence type="ECO:0000256" key="1">
    <source>
        <dbReference type="SAM" id="SignalP"/>
    </source>
</evidence>
<keyword evidence="3" id="KW-1185">Reference proteome</keyword>
<sequence>MNKVGLLMSLIFLPCYIHAQSLNVNLSPRHSQKLSTIKSGHKRLTKFYKFYKRDSAKHFRKQEKYYKKLLDSTYRADHKQERIRKRLARKGIMVPNNKLSQMDSLDAKLKQWYVVAKDSSASDSLRVEAKQKVKQLALQKASLYPGFQHLMEQYQLNGDSVNWQSVAAQVPGIDTLAGVFDSNPEQLFSMAENRAVSQFQKLTGAGTLSEEFAEAGKLKNLPGQYSKQYEQYTDQERLKEQGKDKAVGEALDYFATHVGKLQMSQAKVSKLLSKYRDISNSEDLSTAVKRTSMQGKTFWEHLVIGGNFNIVSTSPVSIDLSPLLGYKFTTRFSLGVGMNYRHTFRDSIKHNWYVSPVNTSFKGFANYGVFKGFFTYGEWERSRLSGKLNDHAKREWRNNYFVGIGKKILVHPKLYLNTTLLYNLNNEDKNPIHPRRFQIRFGFQLSELATRKERITYDPNR</sequence>
<reference evidence="2 3" key="1">
    <citation type="submission" date="2021-05" db="EMBL/GenBank/DDBJ databases">
        <title>A Polyphasic approach of four new species of the genus Ohtaekwangia: Ohtaekwangia histidinii sp. nov., Ohtaekwangia cretensis sp. nov., Ohtaekwangia indiensis sp. nov., Ohtaekwangia reichenbachii sp. nov. from diverse environment.</title>
        <authorList>
            <person name="Octaviana S."/>
        </authorList>
    </citation>
    <scope>NUCLEOTIDE SEQUENCE [LARGE SCALE GENOMIC DNA]</scope>
    <source>
        <strain evidence="2 3">PWU4</strain>
    </source>
</reference>